<organism evidence="2 3">
    <name type="scientific">Dreissena polymorpha</name>
    <name type="common">Zebra mussel</name>
    <name type="synonym">Mytilus polymorpha</name>
    <dbReference type="NCBI Taxonomy" id="45954"/>
    <lineage>
        <taxon>Eukaryota</taxon>
        <taxon>Metazoa</taxon>
        <taxon>Spiralia</taxon>
        <taxon>Lophotrochozoa</taxon>
        <taxon>Mollusca</taxon>
        <taxon>Bivalvia</taxon>
        <taxon>Autobranchia</taxon>
        <taxon>Heteroconchia</taxon>
        <taxon>Euheterodonta</taxon>
        <taxon>Imparidentia</taxon>
        <taxon>Neoheterodontei</taxon>
        <taxon>Myida</taxon>
        <taxon>Dreissenoidea</taxon>
        <taxon>Dreissenidae</taxon>
        <taxon>Dreissena</taxon>
    </lineage>
</organism>
<evidence type="ECO:0000313" key="2">
    <source>
        <dbReference type="EMBL" id="KAH3769754.1"/>
    </source>
</evidence>
<reference evidence="2" key="2">
    <citation type="submission" date="2020-11" db="EMBL/GenBank/DDBJ databases">
        <authorList>
            <person name="McCartney M.A."/>
            <person name="Auch B."/>
            <person name="Kono T."/>
            <person name="Mallez S."/>
            <person name="Becker A."/>
            <person name="Gohl D.M."/>
            <person name="Silverstein K.A.T."/>
            <person name="Koren S."/>
            <person name="Bechman K.B."/>
            <person name="Herman A."/>
            <person name="Abrahante J.E."/>
            <person name="Garbe J."/>
        </authorList>
    </citation>
    <scope>NUCLEOTIDE SEQUENCE</scope>
    <source>
        <strain evidence="2">Duluth1</strain>
        <tissue evidence="2">Whole animal</tissue>
    </source>
</reference>
<feature type="region of interest" description="Disordered" evidence="1">
    <location>
        <begin position="53"/>
        <end position="73"/>
    </location>
</feature>
<reference evidence="2" key="1">
    <citation type="journal article" date="2019" name="bioRxiv">
        <title>The Genome of the Zebra Mussel, Dreissena polymorpha: A Resource for Invasive Species Research.</title>
        <authorList>
            <person name="McCartney M.A."/>
            <person name="Auch B."/>
            <person name="Kono T."/>
            <person name="Mallez S."/>
            <person name="Zhang Y."/>
            <person name="Obille A."/>
            <person name="Becker A."/>
            <person name="Abrahante J.E."/>
            <person name="Garbe J."/>
            <person name="Badalamenti J.P."/>
            <person name="Herman A."/>
            <person name="Mangelson H."/>
            <person name="Liachko I."/>
            <person name="Sullivan S."/>
            <person name="Sone E.D."/>
            <person name="Koren S."/>
            <person name="Silverstein K.A.T."/>
            <person name="Beckman K.B."/>
            <person name="Gohl D.M."/>
        </authorList>
    </citation>
    <scope>NUCLEOTIDE SEQUENCE</scope>
    <source>
        <strain evidence="2">Duluth1</strain>
        <tissue evidence="2">Whole animal</tissue>
    </source>
</reference>
<protein>
    <submittedName>
        <fullName evidence="2">Uncharacterized protein</fullName>
    </submittedName>
</protein>
<evidence type="ECO:0000256" key="1">
    <source>
        <dbReference type="SAM" id="MobiDB-lite"/>
    </source>
</evidence>
<proteinExistence type="predicted"/>
<dbReference type="Proteomes" id="UP000828390">
    <property type="component" value="Unassembled WGS sequence"/>
</dbReference>
<comment type="caution">
    <text evidence="2">The sequence shown here is derived from an EMBL/GenBank/DDBJ whole genome shotgun (WGS) entry which is preliminary data.</text>
</comment>
<dbReference type="AlphaFoldDB" id="A0A9D4E0I1"/>
<keyword evidence="3" id="KW-1185">Reference proteome</keyword>
<dbReference type="EMBL" id="JAIWYP010000009">
    <property type="protein sequence ID" value="KAH3769754.1"/>
    <property type="molecule type" value="Genomic_DNA"/>
</dbReference>
<accession>A0A9D4E0I1</accession>
<sequence>MLRMFAHTQRNTCMRRRAEYIPEEFSSTFPTLIDPKITYSGLLRTTDKFSSSLPLNPEGFQEGTSHVTPATTV</sequence>
<gene>
    <name evidence="2" type="ORF">DPMN_171029</name>
</gene>
<evidence type="ECO:0000313" key="3">
    <source>
        <dbReference type="Proteomes" id="UP000828390"/>
    </source>
</evidence>
<feature type="compositionally biased region" description="Polar residues" evidence="1">
    <location>
        <begin position="62"/>
        <end position="73"/>
    </location>
</feature>
<name>A0A9D4E0I1_DREPO</name>